<dbReference type="RefSeq" id="WP_072936795.1">
    <property type="nucleotide sequence ID" value="NZ_CYRX01000005.1"/>
</dbReference>
<evidence type="ECO:0008006" key="3">
    <source>
        <dbReference type="Google" id="ProtNLM"/>
    </source>
</evidence>
<dbReference type="AlphaFoldDB" id="A0A0P1EVF4"/>
<dbReference type="Proteomes" id="UP000051298">
    <property type="component" value="Unassembled WGS sequence"/>
</dbReference>
<sequence>MRAWTVAVVMCVLGAGCAEKSLLREEDAVLESKPVTSTSDLKTLAEHSEALSMAYRKAAREATEGQNVAAVLTYLAAGSFVVGAVGSASDVALANRGLVGVASTSVASRTVSKDTIKGIYIASKRMNCVATTANMGRFLLARSTGPTKSMARAATYGAVEEIRIITREALVRDVADFTTIRDALLAGVGRNEEGARVASDKAEGAPPRTEIDFIRLNQYLGLLDNCLLDAAKVTSVATISKGE</sequence>
<reference evidence="1 2" key="1">
    <citation type="submission" date="2015-09" db="EMBL/GenBank/DDBJ databases">
        <authorList>
            <consortium name="Swine Surveillance"/>
        </authorList>
    </citation>
    <scope>NUCLEOTIDE SEQUENCE [LARGE SCALE GENOMIC DNA]</scope>
    <source>
        <strain evidence="1 2">CECT 5294</strain>
    </source>
</reference>
<accession>A0A0P1EVF4</accession>
<protein>
    <recommendedName>
        <fullName evidence="3">Lipoprotein</fullName>
    </recommendedName>
</protein>
<name>A0A0P1EVF4_9RHOB</name>
<dbReference type="EMBL" id="CYRX01000005">
    <property type="protein sequence ID" value="CUH58789.1"/>
    <property type="molecule type" value="Genomic_DNA"/>
</dbReference>
<evidence type="ECO:0000313" key="1">
    <source>
        <dbReference type="EMBL" id="CUH58789.1"/>
    </source>
</evidence>
<proteinExistence type="predicted"/>
<gene>
    <name evidence="1" type="ORF">THS5294_00067</name>
</gene>
<evidence type="ECO:0000313" key="2">
    <source>
        <dbReference type="Proteomes" id="UP000051298"/>
    </source>
</evidence>
<dbReference type="PROSITE" id="PS51257">
    <property type="entry name" value="PROKAR_LIPOPROTEIN"/>
    <property type="match status" value="1"/>
</dbReference>
<organism evidence="1 2">
    <name type="scientific">Thalassobacter stenotrophicus</name>
    <dbReference type="NCBI Taxonomy" id="266809"/>
    <lineage>
        <taxon>Bacteria</taxon>
        <taxon>Pseudomonadati</taxon>
        <taxon>Pseudomonadota</taxon>
        <taxon>Alphaproteobacteria</taxon>
        <taxon>Rhodobacterales</taxon>
        <taxon>Roseobacteraceae</taxon>
        <taxon>Thalassobacter</taxon>
    </lineage>
</organism>